<keyword evidence="6 8" id="KW-0472">Membrane</keyword>
<evidence type="ECO:0000256" key="1">
    <source>
        <dbReference type="ARBA" id="ARBA00004141"/>
    </source>
</evidence>
<keyword evidence="2 8" id="KW-0812">Transmembrane</keyword>
<dbReference type="PANTHER" id="PTHR24186:SF37">
    <property type="entry name" value="PGG DOMAIN-CONTAINING PROTEIN"/>
    <property type="match status" value="1"/>
</dbReference>
<evidence type="ECO:0000256" key="3">
    <source>
        <dbReference type="ARBA" id="ARBA00022737"/>
    </source>
</evidence>
<evidence type="ECO:0000313" key="10">
    <source>
        <dbReference type="EMBL" id="OMO61281.1"/>
    </source>
</evidence>
<accession>A0A1R3GTD4</accession>
<dbReference type="SMART" id="SM00248">
    <property type="entry name" value="ANK"/>
    <property type="match status" value="6"/>
</dbReference>
<dbReference type="Pfam" id="PF13962">
    <property type="entry name" value="PGG"/>
    <property type="match status" value="1"/>
</dbReference>
<evidence type="ECO:0000256" key="6">
    <source>
        <dbReference type="ARBA" id="ARBA00023136"/>
    </source>
</evidence>
<comment type="subcellular location">
    <subcellularLocation>
        <location evidence="1">Membrane</location>
        <topology evidence="1">Multi-pass membrane protein</topology>
    </subcellularLocation>
</comment>
<dbReference type="InterPro" id="IPR002110">
    <property type="entry name" value="Ankyrin_rpt"/>
</dbReference>
<evidence type="ECO:0000259" key="9">
    <source>
        <dbReference type="Pfam" id="PF13962"/>
    </source>
</evidence>
<protein>
    <recommendedName>
        <fullName evidence="9">PGG domain-containing protein</fullName>
    </recommendedName>
</protein>
<dbReference type="PANTHER" id="PTHR24186">
    <property type="entry name" value="PROTEIN PHOSPHATASE 1 REGULATORY SUBUNIT"/>
    <property type="match status" value="1"/>
</dbReference>
<evidence type="ECO:0000256" key="2">
    <source>
        <dbReference type="ARBA" id="ARBA00022692"/>
    </source>
</evidence>
<dbReference type="AlphaFoldDB" id="A0A1R3GTD4"/>
<dbReference type="Pfam" id="PF00023">
    <property type="entry name" value="Ank"/>
    <property type="match status" value="1"/>
</dbReference>
<keyword evidence="11" id="KW-1185">Reference proteome</keyword>
<evidence type="ECO:0000256" key="4">
    <source>
        <dbReference type="ARBA" id="ARBA00022989"/>
    </source>
</evidence>
<name>A0A1R3GTD4_COCAP</name>
<dbReference type="InterPro" id="IPR026961">
    <property type="entry name" value="PGG_dom"/>
</dbReference>
<dbReference type="EMBL" id="AWWV01013523">
    <property type="protein sequence ID" value="OMO61281.1"/>
    <property type="molecule type" value="Genomic_DNA"/>
</dbReference>
<gene>
    <name evidence="10" type="ORF">CCACVL1_23627</name>
</gene>
<evidence type="ECO:0000256" key="8">
    <source>
        <dbReference type="SAM" id="Phobius"/>
    </source>
</evidence>
<feature type="repeat" description="ANK" evidence="7">
    <location>
        <begin position="70"/>
        <end position="102"/>
    </location>
</feature>
<keyword evidence="4 8" id="KW-1133">Transmembrane helix</keyword>
<feature type="transmembrane region" description="Helical" evidence="8">
    <location>
        <begin position="327"/>
        <end position="353"/>
    </location>
</feature>
<evidence type="ECO:0000256" key="5">
    <source>
        <dbReference type="ARBA" id="ARBA00023043"/>
    </source>
</evidence>
<dbReference type="Pfam" id="PF12796">
    <property type="entry name" value="Ank_2"/>
    <property type="match status" value="2"/>
</dbReference>
<organism evidence="10 11">
    <name type="scientific">Corchorus capsularis</name>
    <name type="common">Jute</name>
    <dbReference type="NCBI Taxonomy" id="210143"/>
    <lineage>
        <taxon>Eukaryota</taxon>
        <taxon>Viridiplantae</taxon>
        <taxon>Streptophyta</taxon>
        <taxon>Embryophyta</taxon>
        <taxon>Tracheophyta</taxon>
        <taxon>Spermatophyta</taxon>
        <taxon>Magnoliopsida</taxon>
        <taxon>eudicotyledons</taxon>
        <taxon>Gunneridae</taxon>
        <taxon>Pentapetalae</taxon>
        <taxon>rosids</taxon>
        <taxon>malvids</taxon>
        <taxon>Malvales</taxon>
        <taxon>Malvaceae</taxon>
        <taxon>Grewioideae</taxon>
        <taxon>Apeibeae</taxon>
        <taxon>Corchorus</taxon>
    </lineage>
</organism>
<feature type="transmembrane region" description="Helical" evidence="8">
    <location>
        <begin position="430"/>
        <end position="456"/>
    </location>
</feature>
<dbReference type="OMA" id="MSANFAC"/>
<dbReference type="SUPFAM" id="SSF48403">
    <property type="entry name" value="Ankyrin repeat"/>
    <property type="match status" value="1"/>
</dbReference>
<feature type="repeat" description="ANK" evidence="7">
    <location>
        <begin position="138"/>
        <end position="170"/>
    </location>
</feature>
<dbReference type="InterPro" id="IPR036770">
    <property type="entry name" value="Ankyrin_rpt-contain_sf"/>
</dbReference>
<evidence type="ECO:0000313" key="11">
    <source>
        <dbReference type="Proteomes" id="UP000188268"/>
    </source>
</evidence>
<evidence type="ECO:0000256" key="7">
    <source>
        <dbReference type="PROSITE-ProRule" id="PRU00023"/>
    </source>
</evidence>
<proteinExistence type="predicted"/>
<dbReference type="PROSITE" id="PS50297">
    <property type="entry name" value="ANK_REP_REGION"/>
    <property type="match status" value="2"/>
</dbReference>
<sequence>MDPRLYEAARNDAVEALSTLLREDPFILERGLLEAVPETCLHIAALAGSLNFVKEMMRLKPGFATKLNKDGFSPIHMASANGYVDIVKALLPTDTNLGRQISADGRTALHFATATGSVAVLRELAKSCPECLVDLTERQESALHLALKNNQVEAFKLLLEIMREINTLEMKSLVNVQDYDGNTVLHIATARRQLQAVKRLVELKVEVNIMNKCGSSALDMLCDTNRNVNEAHDKEMLEMLQQAGAVSSSGQNVVSIPNSSPQNHNQLQNLVTTPNNNNNNSTTDVQALQYQSRFMNIILRPYHICAKLWTTMIHEVESSSKETQSALMVVAVLIATITYQSVLSPVGGFIQIPANQKLKHLNGITVLATDVKMFLFIAFFSSIGFALSVLIIWMLTSRFPLKVLLRLAVITMSANFACMTFYISPLQFNAIFIIMALVFAAVVFNIIYFVIAWIFCKLWTSSRRLIQA</sequence>
<feature type="domain" description="PGG" evidence="9">
    <location>
        <begin position="320"/>
        <end position="419"/>
    </location>
</feature>
<feature type="transmembrane region" description="Helical" evidence="8">
    <location>
        <begin position="373"/>
        <end position="396"/>
    </location>
</feature>
<comment type="caution">
    <text evidence="10">The sequence shown here is derived from an EMBL/GenBank/DDBJ whole genome shotgun (WGS) entry which is preliminary data.</text>
</comment>
<dbReference type="STRING" id="210143.A0A1R3GTD4"/>
<dbReference type="PROSITE" id="PS50088">
    <property type="entry name" value="ANK_REPEAT"/>
    <property type="match status" value="3"/>
</dbReference>
<dbReference type="Proteomes" id="UP000188268">
    <property type="component" value="Unassembled WGS sequence"/>
</dbReference>
<reference evidence="10 11" key="1">
    <citation type="submission" date="2013-09" db="EMBL/GenBank/DDBJ databases">
        <title>Corchorus capsularis genome sequencing.</title>
        <authorList>
            <person name="Alam M."/>
            <person name="Haque M.S."/>
            <person name="Islam M.S."/>
            <person name="Emdad E.M."/>
            <person name="Islam M.M."/>
            <person name="Ahmed B."/>
            <person name="Halim A."/>
            <person name="Hossen Q.M.M."/>
            <person name="Hossain M.Z."/>
            <person name="Ahmed R."/>
            <person name="Khan M.M."/>
            <person name="Islam R."/>
            <person name="Rashid M.M."/>
            <person name="Khan S.A."/>
            <person name="Rahman M.S."/>
            <person name="Alam M."/>
        </authorList>
    </citation>
    <scope>NUCLEOTIDE SEQUENCE [LARGE SCALE GENOMIC DNA]</scope>
    <source>
        <strain evidence="11">cv. CVL-1</strain>
        <tissue evidence="10">Whole seedling</tissue>
    </source>
</reference>
<dbReference type="GO" id="GO:0005886">
    <property type="term" value="C:plasma membrane"/>
    <property type="evidence" value="ECO:0007669"/>
    <property type="project" value="TreeGrafter"/>
</dbReference>
<feature type="repeat" description="ANK" evidence="7">
    <location>
        <begin position="180"/>
        <end position="212"/>
    </location>
</feature>
<dbReference type="Gene3D" id="1.25.40.20">
    <property type="entry name" value="Ankyrin repeat-containing domain"/>
    <property type="match status" value="2"/>
</dbReference>
<keyword evidence="3" id="KW-0677">Repeat</keyword>
<feature type="transmembrane region" description="Helical" evidence="8">
    <location>
        <begin position="403"/>
        <end position="424"/>
    </location>
</feature>
<dbReference type="OrthoDB" id="674805at2759"/>
<dbReference type="Gramene" id="OMO61281">
    <property type="protein sequence ID" value="OMO61281"/>
    <property type="gene ID" value="CCACVL1_23627"/>
</dbReference>
<keyword evidence="5 7" id="KW-0040">ANK repeat</keyword>